<feature type="domain" description="ABC3 transporter permease C-terminal" evidence="7">
    <location>
        <begin position="661"/>
        <end position="774"/>
    </location>
</feature>
<reference evidence="9 10" key="1">
    <citation type="submission" date="2014-03" db="EMBL/GenBank/DDBJ databases">
        <title>Complete genome sequence of a deeply braunched marine Bacteroidia bacterium Draconibacterium orientale type strain FH5T.</title>
        <authorList>
            <person name="Li X."/>
            <person name="Wang X."/>
            <person name="Xie Z."/>
            <person name="Du Z."/>
            <person name="Chen G."/>
        </authorList>
    </citation>
    <scope>NUCLEOTIDE SEQUENCE [LARGE SCALE GENOMIC DNA]</scope>
    <source>
        <strain evidence="9 10">FH5</strain>
    </source>
</reference>
<evidence type="ECO:0000256" key="1">
    <source>
        <dbReference type="ARBA" id="ARBA00004651"/>
    </source>
</evidence>
<dbReference type="PANTHER" id="PTHR30572:SF18">
    <property type="entry name" value="ABC-TYPE MACROLIDE FAMILY EXPORT SYSTEM PERMEASE COMPONENT 2"/>
    <property type="match status" value="1"/>
</dbReference>
<feature type="transmembrane region" description="Helical" evidence="6">
    <location>
        <begin position="374"/>
        <end position="401"/>
    </location>
</feature>
<feature type="transmembrane region" description="Helical" evidence="6">
    <location>
        <begin position="21"/>
        <end position="45"/>
    </location>
</feature>
<keyword evidence="2" id="KW-1003">Cell membrane</keyword>
<dbReference type="Pfam" id="PF12704">
    <property type="entry name" value="MacB_PCD"/>
    <property type="match status" value="1"/>
</dbReference>
<dbReference type="PANTHER" id="PTHR30572">
    <property type="entry name" value="MEMBRANE COMPONENT OF TRANSPORTER-RELATED"/>
    <property type="match status" value="1"/>
</dbReference>
<feature type="transmembrane region" description="Helical" evidence="6">
    <location>
        <begin position="742"/>
        <end position="762"/>
    </location>
</feature>
<keyword evidence="10" id="KW-1185">Reference proteome</keyword>
<sequence length="781" mass="88067">MQKTMLRFKIKLAFRNLLKNKLYSSLIIGGFAIGFTASILIALYYSAEHNVDKHFARHEKIYRLYDAKKNESGLDYKINAVIAEHYPDVETTCPLAFSYFPITLKDPETRNYTRVEYIISTNNNFFNVFSIPVLSSLEEKPFSQLNSAVITESVAKKLFGDENPLGKTIKEEFFTATVTAVMQDLPENSSFKAELLLNSENEDFQMAQACNNGVCIFPTEHFLLLKNDIDPDDFSDKMNASIGQFNTTTDSLALQSLSDIYLSPTKLGWTDEHTKGNSKMLFIFMAIAILIILLSSINYLNYTVSMQYAKMKEIGINKTNGAGKPHLLVDSLIEVTLGILIALTISIALVSLLLPTTETLFGREIQLSDVNLQHLLPVFLGTIACIILLNSLAPIYILSQFNIVDFLQGGRKRNGKQIGKQLMLTFQLTVSIALIAVVMLIFKQLQYVKHFDLGFNEEHLVRIELPWLFENQTALRNEISDLSFVSSSALSNGYPGNINMSMGSGVEDDEFMVNCIYVTENFLKTMGVQLLDGRNFLAGDKGKSCLMNEAAVKRYGWENIDGKKFKNGREGGYDVVGTVNNFNVESLHSSLSPVALIYESDREYNTLSLRLNPGNIGQQINELRKVWETMLPDDPMEFTFYDDQFQAMYIKEDKLSKSISFFSFIAIVLTCMGILGQIFLISLNRTKEIGVRKVNGATVSEILFLLNKDFVLWVIAAVVIATPIAWYAMHKWLENFAYKTTLSWWIFALAGILALGIALLTVSWQSWRAATRNPVEALRYE</sequence>
<gene>
    <name evidence="9" type="ORF">FH5T_07540</name>
</gene>
<name>A0ABN4D4B4_9BACT</name>
<evidence type="ECO:0000259" key="8">
    <source>
        <dbReference type="Pfam" id="PF12704"/>
    </source>
</evidence>
<comment type="subcellular location">
    <subcellularLocation>
        <location evidence="1">Cell membrane</location>
        <topology evidence="1">Multi-pass membrane protein</topology>
    </subcellularLocation>
</comment>
<evidence type="ECO:0000256" key="5">
    <source>
        <dbReference type="ARBA" id="ARBA00023136"/>
    </source>
</evidence>
<protein>
    <recommendedName>
        <fullName evidence="11">ABC transport system permease protein</fullName>
    </recommendedName>
</protein>
<feature type="transmembrane region" description="Helical" evidence="6">
    <location>
        <begin position="710"/>
        <end position="730"/>
    </location>
</feature>
<feature type="transmembrane region" description="Helical" evidence="6">
    <location>
        <begin position="280"/>
        <end position="302"/>
    </location>
</feature>
<dbReference type="Proteomes" id="UP000023772">
    <property type="component" value="Chromosome"/>
</dbReference>
<evidence type="ECO:0000256" key="6">
    <source>
        <dbReference type="SAM" id="Phobius"/>
    </source>
</evidence>
<dbReference type="EMBL" id="CP007451">
    <property type="protein sequence ID" value="AHW61751.1"/>
    <property type="molecule type" value="Genomic_DNA"/>
</dbReference>
<evidence type="ECO:0000313" key="9">
    <source>
        <dbReference type="EMBL" id="AHW61751.1"/>
    </source>
</evidence>
<evidence type="ECO:0008006" key="11">
    <source>
        <dbReference type="Google" id="ProtNLM"/>
    </source>
</evidence>
<dbReference type="Pfam" id="PF02687">
    <property type="entry name" value="FtsX"/>
    <property type="match status" value="1"/>
</dbReference>
<evidence type="ECO:0000259" key="7">
    <source>
        <dbReference type="Pfam" id="PF02687"/>
    </source>
</evidence>
<feature type="domain" description="MacB-like periplasmic core" evidence="8">
    <location>
        <begin position="24"/>
        <end position="191"/>
    </location>
</feature>
<feature type="transmembrane region" description="Helical" evidence="6">
    <location>
        <begin position="332"/>
        <end position="354"/>
    </location>
</feature>
<keyword evidence="4 6" id="KW-1133">Transmembrane helix</keyword>
<evidence type="ECO:0000256" key="4">
    <source>
        <dbReference type="ARBA" id="ARBA00022989"/>
    </source>
</evidence>
<feature type="transmembrane region" description="Helical" evidence="6">
    <location>
        <begin position="661"/>
        <end position="683"/>
    </location>
</feature>
<evidence type="ECO:0000256" key="3">
    <source>
        <dbReference type="ARBA" id="ARBA00022692"/>
    </source>
</evidence>
<dbReference type="InterPro" id="IPR003838">
    <property type="entry name" value="ABC3_permease_C"/>
</dbReference>
<organism evidence="9 10">
    <name type="scientific">Draconibacterium orientale</name>
    <dbReference type="NCBI Taxonomy" id="1168034"/>
    <lineage>
        <taxon>Bacteria</taxon>
        <taxon>Pseudomonadati</taxon>
        <taxon>Bacteroidota</taxon>
        <taxon>Bacteroidia</taxon>
        <taxon>Marinilabiliales</taxon>
        <taxon>Prolixibacteraceae</taxon>
        <taxon>Draconibacterium</taxon>
    </lineage>
</organism>
<dbReference type="InterPro" id="IPR025857">
    <property type="entry name" value="MacB_PCD"/>
</dbReference>
<evidence type="ECO:0000256" key="2">
    <source>
        <dbReference type="ARBA" id="ARBA00022475"/>
    </source>
</evidence>
<keyword evidence="5 6" id="KW-0472">Membrane</keyword>
<evidence type="ECO:0000313" key="10">
    <source>
        <dbReference type="Proteomes" id="UP000023772"/>
    </source>
</evidence>
<dbReference type="InterPro" id="IPR050250">
    <property type="entry name" value="Macrolide_Exporter_MacB"/>
</dbReference>
<proteinExistence type="predicted"/>
<keyword evidence="3 6" id="KW-0812">Transmembrane</keyword>
<accession>A0ABN4D4B4</accession>
<feature type="transmembrane region" description="Helical" evidence="6">
    <location>
        <begin position="422"/>
        <end position="442"/>
    </location>
</feature>